<keyword evidence="3" id="KW-1185">Reference proteome</keyword>
<organism evidence="2 3">
    <name type="scientific">Polyporus arcularius HHB13444</name>
    <dbReference type="NCBI Taxonomy" id="1314778"/>
    <lineage>
        <taxon>Eukaryota</taxon>
        <taxon>Fungi</taxon>
        <taxon>Dikarya</taxon>
        <taxon>Basidiomycota</taxon>
        <taxon>Agaricomycotina</taxon>
        <taxon>Agaricomycetes</taxon>
        <taxon>Polyporales</taxon>
        <taxon>Polyporaceae</taxon>
        <taxon>Polyporus</taxon>
    </lineage>
</organism>
<sequence length="168" mass="19222">MQAIANRDRATSSDREDVPNTSRKPATRKTPPPQVNCFPLPPLAEWKRPRSTGAYYYGIYVAENAIEEYAVRVNPEAANHPSSIQYFYGLDHLRWIANDQSLDIQIAVIRPRHKEAMPCITENRTATILCLFPMEIEAVKKRMSAETVDKLANALGCKPDWYEIYFFS</sequence>
<protein>
    <submittedName>
        <fullName evidence="2">Uncharacterized protein</fullName>
    </submittedName>
</protein>
<evidence type="ECO:0000256" key="1">
    <source>
        <dbReference type="SAM" id="MobiDB-lite"/>
    </source>
</evidence>
<dbReference type="EMBL" id="ML211079">
    <property type="protein sequence ID" value="TFK89350.1"/>
    <property type="molecule type" value="Genomic_DNA"/>
</dbReference>
<name>A0A5C3PM89_9APHY</name>
<accession>A0A5C3PM89</accession>
<feature type="region of interest" description="Disordered" evidence="1">
    <location>
        <begin position="1"/>
        <end position="34"/>
    </location>
</feature>
<evidence type="ECO:0000313" key="2">
    <source>
        <dbReference type="EMBL" id="TFK89350.1"/>
    </source>
</evidence>
<gene>
    <name evidence="2" type="ORF">K466DRAFT_584718</name>
</gene>
<dbReference type="Proteomes" id="UP000308197">
    <property type="component" value="Unassembled WGS sequence"/>
</dbReference>
<proteinExistence type="predicted"/>
<feature type="compositionally biased region" description="Basic and acidic residues" evidence="1">
    <location>
        <begin position="1"/>
        <end position="18"/>
    </location>
</feature>
<evidence type="ECO:0000313" key="3">
    <source>
        <dbReference type="Proteomes" id="UP000308197"/>
    </source>
</evidence>
<reference evidence="2 3" key="1">
    <citation type="journal article" date="2019" name="Nat. Ecol. Evol.">
        <title>Megaphylogeny resolves global patterns of mushroom evolution.</title>
        <authorList>
            <person name="Varga T."/>
            <person name="Krizsan K."/>
            <person name="Foldi C."/>
            <person name="Dima B."/>
            <person name="Sanchez-Garcia M."/>
            <person name="Sanchez-Ramirez S."/>
            <person name="Szollosi G.J."/>
            <person name="Szarkandi J.G."/>
            <person name="Papp V."/>
            <person name="Albert L."/>
            <person name="Andreopoulos W."/>
            <person name="Angelini C."/>
            <person name="Antonin V."/>
            <person name="Barry K.W."/>
            <person name="Bougher N.L."/>
            <person name="Buchanan P."/>
            <person name="Buyck B."/>
            <person name="Bense V."/>
            <person name="Catcheside P."/>
            <person name="Chovatia M."/>
            <person name="Cooper J."/>
            <person name="Damon W."/>
            <person name="Desjardin D."/>
            <person name="Finy P."/>
            <person name="Geml J."/>
            <person name="Haridas S."/>
            <person name="Hughes K."/>
            <person name="Justo A."/>
            <person name="Karasinski D."/>
            <person name="Kautmanova I."/>
            <person name="Kiss B."/>
            <person name="Kocsube S."/>
            <person name="Kotiranta H."/>
            <person name="LaButti K.M."/>
            <person name="Lechner B.E."/>
            <person name="Liimatainen K."/>
            <person name="Lipzen A."/>
            <person name="Lukacs Z."/>
            <person name="Mihaltcheva S."/>
            <person name="Morgado L.N."/>
            <person name="Niskanen T."/>
            <person name="Noordeloos M.E."/>
            <person name="Ohm R.A."/>
            <person name="Ortiz-Santana B."/>
            <person name="Ovrebo C."/>
            <person name="Racz N."/>
            <person name="Riley R."/>
            <person name="Savchenko A."/>
            <person name="Shiryaev A."/>
            <person name="Soop K."/>
            <person name="Spirin V."/>
            <person name="Szebenyi C."/>
            <person name="Tomsovsky M."/>
            <person name="Tulloss R.E."/>
            <person name="Uehling J."/>
            <person name="Grigoriev I.V."/>
            <person name="Vagvolgyi C."/>
            <person name="Papp T."/>
            <person name="Martin F.M."/>
            <person name="Miettinen O."/>
            <person name="Hibbett D.S."/>
            <person name="Nagy L.G."/>
        </authorList>
    </citation>
    <scope>NUCLEOTIDE SEQUENCE [LARGE SCALE GENOMIC DNA]</scope>
    <source>
        <strain evidence="2 3">HHB13444</strain>
    </source>
</reference>
<dbReference type="AlphaFoldDB" id="A0A5C3PM89"/>
<dbReference type="InParanoid" id="A0A5C3PM89"/>